<name>A0ABP5WUE2_9ACTN</name>
<keyword evidence="1" id="KW-0732">Signal</keyword>
<evidence type="ECO:0000313" key="3">
    <source>
        <dbReference type="Proteomes" id="UP001500460"/>
    </source>
</evidence>
<dbReference type="RefSeq" id="WP_344603098.1">
    <property type="nucleotide sequence ID" value="NZ_BAAATK010000015.1"/>
</dbReference>
<feature type="chain" id="PRO_5046492366" evidence="1">
    <location>
        <begin position="31"/>
        <end position="139"/>
    </location>
</feature>
<organism evidence="2 3">
    <name type="scientific">Streptomyces glaucus</name>
    <dbReference type="NCBI Taxonomy" id="284029"/>
    <lineage>
        <taxon>Bacteria</taxon>
        <taxon>Bacillati</taxon>
        <taxon>Actinomycetota</taxon>
        <taxon>Actinomycetes</taxon>
        <taxon>Kitasatosporales</taxon>
        <taxon>Streptomycetaceae</taxon>
        <taxon>Streptomyces</taxon>
    </lineage>
</organism>
<reference evidence="3" key="1">
    <citation type="journal article" date="2019" name="Int. J. Syst. Evol. Microbiol.">
        <title>The Global Catalogue of Microorganisms (GCM) 10K type strain sequencing project: providing services to taxonomists for standard genome sequencing and annotation.</title>
        <authorList>
            <consortium name="The Broad Institute Genomics Platform"/>
            <consortium name="The Broad Institute Genome Sequencing Center for Infectious Disease"/>
            <person name="Wu L."/>
            <person name="Ma J."/>
        </authorList>
    </citation>
    <scope>NUCLEOTIDE SEQUENCE [LARGE SCALE GENOMIC DNA]</scope>
    <source>
        <strain evidence="3">JCM 6922</strain>
    </source>
</reference>
<protein>
    <submittedName>
        <fullName evidence="2">Spore-associated protein A</fullName>
    </submittedName>
</protein>
<gene>
    <name evidence="2" type="ORF">GCM10010421_28200</name>
</gene>
<accession>A0ABP5WUE2</accession>
<comment type="caution">
    <text evidence="2">The sequence shown here is derived from an EMBL/GenBank/DDBJ whole genome shotgun (WGS) entry which is preliminary data.</text>
</comment>
<dbReference type="Proteomes" id="UP001500460">
    <property type="component" value="Unassembled WGS sequence"/>
</dbReference>
<keyword evidence="3" id="KW-1185">Reference proteome</keyword>
<feature type="signal peptide" evidence="1">
    <location>
        <begin position="1"/>
        <end position="30"/>
    </location>
</feature>
<proteinExistence type="predicted"/>
<dbReference type="EMBL" id="BAAATK010000015">
    <property type="protein sequence ID" value="GAA2436790.1"/>
    <property type="molecule type" value="Genomic_DNA"/>
</dbReference>
<sequence>MKNYKRLGSVAAVLGLTAAGMALSAGTAQAASYNGACGSGYSVIDSMNVVDGTVYLTYNASNGYNCVVTVTNTPGTPDVMGANLRLSRNDNVWTSTEEDSGTYSYYAGPLYKYAPNSCIDWGGRVASNYTRINYDDHCG</sequence>
<evidence type="ECO:0000313" key="2">
    <source>
        <dbReference type="EMBL" id="GAA2436790.1"/>
    </source>
</evidence>
<evidence type="ECO:0000256" key="1">
    <source>
        <dbReference type="SAM" id="SignalP"/>
    </source>
</evidence>